<feature type="region of interest" description="Disordered" evidence="5">
    <location>
        <begin position="194"/>
        <end position="216"/>
    </location>
</feature>
<dbReference type="SUPFAM" id="SSF48498">
    <property type="entry name" value="Tetracyclin repressor-like, C-terminal domain"/>
    <property type="match status" value="1"/>
</dbReference>
<keyword evidence="8" id="KW-1185">Reference proteome</keyword>
<evidence type="ECO:0000256" key="5">
    <source>
        <dbReference type="SAM" id="MobiDB-lite"/>
    </source>
</evidence>
<dbReference type="PANTHER" id="PTHR30055">
    <property type="entry name" value="HTH-TYPE TRANSCRIPTIONAL REGULATOR RUTR"/>
    <property type="match status" value="1"/>
</dbReference>
<dbReference type="InterPro" id="IPR001647">
    <property type="entry name" value="HTH_TetR"/>
</dbReference>
<dbReference type="InterPro" id="IPR036271">
    <property type="entry name" value="Tet_transcr_reg_TetR-rel_C_sf"/>
</dbReference>
<dbReference type="PRINTS" id="PR00455">
    <property type="entry name" value="HTHTETR"/>
</dbReference>
<dbReference type="InterPro" id="IPR050109">
    <property type="entry name" value="HTH-type_TetR-like_transc_reg"/>
</dbReference>
<evidence type="ECO:0000256" key="2">
    <source>
        <dbReference type="ARBA" id="ARBA00023125"/>
    </source>
</evidence>
<dbReference type="Pfam" id="PF00440">
    <property type="entry name" value="TetR_N"/>
    <property type="match status" value="1"/>
</dbReference>
<name>A0ABS3VRN8_MICEH</name>
<evidence type="ECO:0000313" key="7">
    <source>
        <dbReference type="EMBL" id="MBO4207209.1"/>
    </source>
</evidence>
<dbReference type="EMBL" id="WVUH01000109">
    <property type="protein sequence ID" value="MBO4207209.1"/>
    <property type="molecule type" value="Genomic_DNA"/>
</dbReference>
<protein>
    <submittedName>
        <fullName evidence="7">TetR family transcriptional regulator</fullName>
    </submittedName>
</protein>
<keyword evidence="2 4" id="KW-0238">DNA-binding</keyword>
<dbReference type="Proteomes" id="UP000823521">
    <property type="component" value="Unassembled WGS sequence"/>
</dbReference>
<dbReference type="Gene3D" id="1.10.357.10">
    <property type="entry name" value="Tetracycline Repressor, domain 2"/>
    <property type="match status" value="1"/>
</dbReference>
<keyword evidence="1" id="KW-0805">Transcription regulation</keyword>
<feature type="domain" description="HTH tetR-type" evidence="6">
    <location>
        <begin position="13"/>
        <end position="73"/>
    </location>
</feature>
<dbReference type="SUPFAM" id="SSF46689">
    <property type="entry name" value="Homeodomain-like"/>
    <property type="match status" value="1"/>
</dbReference>
<evidence type="ECO:0000259" key="6">
    <source>
        <dbReference type="PROSITE" id="PS50977"/>
    </source>
</evidence>
<dbReference type="PANTHER" id="PTHR30055:SF220">
    <property type="entry name" value="TETR-FAMILY REGULATORY PROTEIN"/>
    <property type="match status" value="1"/>
</dbReference>
<proteinExistence type="predicted"/>
<reference evidence="7 8" key="1">
    <citation type="submission" date="2019-12" db="EMBL/GenBank/DDBJ databases">
        <title>Whole genome sequencing of endophytic Actinobacterium Micromonospora sp. MPMI6T.</title>
        <authorList>
            <person name="Evv R."/>
            <person name="Podile A.R."/>
        </authorList>
    </citation>
    <scope>NUCLEOTIDE SEQUENCE [LARGE SCALE GENOMIC DNA]</scope>
    <source>
        <strain evidence="7 8">MPMI6</strain>
    </source>
</reference>
<comment type="caution">
    <text evidence="7">The sequence shown here is derived from an EMBL/GenBank/DDBJ whole genome shotgun (WGS) entry which is preliminary data.</text>
</comment>
<evidence type="ECO:0000256" key="4">
    <source>
        <dbReference type="PROSITE-ProRule" id="PRU00335"/>
    </source>
</evidence>
<dbReference type="Pfam" id="PF13305">
    <property type="entry name" value="TetR_C_33"/>
    <property type="match status" value="1"/>
</dbReference>
<evidence type="ECO:0000313" key="8">
    <source>
        <dbReference type="Proteomes" id="UP000823521"/>
    </source>
</evidence>
<organism evidence="7 8">
    <name type="scientific">Micromonospora echinofusca</name>
    <dbReference type="NCBI Taxonomy" id="47858"/>
    <lineage>
        <taxon>Bacteria</taxon>
        <taxon>Bacillati</taxon>
        <taxon>Actinomycetota</taxon>
        <taxon>Actinomycetes</taxon>
        <taxon>Micromonosporales</taxon>
        <taxon>Micromonosporaceae</taxon>
        <taxon>Micromonospora</taxon>
    </lineage>
</organism>
<dbReference type="InterPro" id="IPR009057">
    <property type="entry name" value="Homeodomain-like_sf"/>
</dbReference>
<gene>
    <name evidence="7" type="ORF">GSF22_14505</name>
</gene>
<evidence type="ECO:0000256" key="1">
    <source>
        <dbReference type="ARBA" id="ARBA00023015"/>
    </source>
</evidence>
<feature type="DNA-binding region" description="H-T-H motif" evidence="4">
    <location>
        <begin position="36"/>
        <end position="55"/>
    </location>
</feature>
<dbReference type="InterPro" id="IPR025996">
    <property type="entry name" value="MT1864/Rv1816-like_C"/>
</dbReference>
<accession>A0ABS3VRN8</accession>
<sequence length="216" mass="23379">MPTGVKRSSYHHGSLREALLDGARTLLTERGSQGFSLNELARRVGVSSAAPYRHFVDRDALLAELADQGYLGLRAALEETERPATTPADRIRRMGVAYLRFAADNPAVFGIMFQHRPDHEKARPLAFQPLVDVVGQAQQTGDLPDHVPPGVVARTIWATVHGLATLQLSRGFVGLGLEDSTENLVDQALTLLLRSPRPADRDRPGGPGRPGPAGSR</sequence>
<evidence type="ECO:0000256" key="3">
    <source>
        <dbReference type="ARBA" id="ARBA00023163"/>
    </source>
</evidence>
<dbReference type="PROSITE" id="PS50977">
    <property type="entry name" value="HTH_TETR_2"/>
    <property type="match status" value="1"/>
</dbReference>
<dbReference type="RefSeq" id="WP_208814106.1">
    <property type="nucleotide sequence ID" value="NZ_WVUH01000109.1"/>
</dbReference>
<keyword evidence="3" id="KW-0804">Transcription</keyword>